<dbReference type="GO" id="GO:0050577">
    <property type="term" value="F:GDP-L-fucose synthase activity"/>
    <property type="evidence" value="ECO:0007669"/>
    <property type="project" value="TreeGrafter"/>
</dbReference>
<dbReference type="Proteomes" id="UP000054248">
    <property type="component" value="Unassembled WGS sequence"/>
</dbReference>
<dbReference type="STRING" id="1051891.A0A0C3LQP2"/>
<dbReference type="AlphaFoldDB" id="A0A0C3LQP2"/>
<dbReference type="OrthoDB" id="202470at2759"/>
<dbReference type="Gene3D" id="3.90.25.10">
    <property type="entry name" value="UDP-galactose 4-epimerase, domain 1"/>
    <property type="match status" value="1"/>
</dbReference>
<dbReference type="PANTHER" id="PTHR43238:SF1">
    <property type="entry name" value="GDP-L-FUCOSE SYNTHASE"/>
    <property type="match status" value="1"/>
</dbReference>
<accession>A0A0C3LQP2</accession>
<dbReference type="EMBL" id="KN823077">
    <property type="protein sequence ID" value="KIO23747.1"/>
    <property type="molecule type" value="Genomic_DNA"/>
</dbReference>
<evidence type="ECO:0000313" key="2">
    <source>
        <dbReference type="EMBL" id="KIO23747.1"/>
    </source>
</evidence>
<name>A0A0C3LQP2_9AGAM</name>
<dbReference type="InterPro" id="IPR036291">
    <property type="entry name" value="NAD(P)-bd_dom_sf"/>
</dbReference>
<dbReference type="PANTHER" id="PTHR43238">
    <property type="entry name" value="GDP-L-FUCOSE SYNTHASE"/>
    <property type="match status" value="1"/>
</dbReference>
<protein>
    <recommendedName>
        <fullName evidence="1">NAD-dependent epimerase/dehydratase domain-containing protein</fullName>
    </recommendedName>
</protein>
<dbReference type="SUPFAM" id="SSF51735">
    <property type="entry name" value="NAD(P)-binding Rossmann-fold domains"/>
    <property type="match status" value="1"/>
</dbReference>
<keyword evidence="3" id="KW-1185">Reference proteome</keyword>
<organism evidence="2 3">
    <name type="scientific">Tulasnella calospora MUT 4182</name>
    <dbReference type="NCBI Taxonomy" id="1051891"/>
    <lineage>
        <taxon>Eukaryota</taxon>
        <taxon>Fungi</taxon>
        <taxon>Dikarya</taxon>
        <taxon>Basidiomycota</taxon>
        <taxon>Agaricomycotina</taxon>
        <taxon>Agaricomycetes</taxon>
        <taxon>Cantharellales</taxon>
        <taxon>Tulasnellaceae</taxon>
        <taxon>Tulasnella</taxon>
    </lineage>
</organism>
<evidence type="ECO:0000313" key="3">
    <source>
        <dbReference type="Proteomes" id="UP000054248"/>
    </source>
</evidence>
<feature type="domain" description="NAD-dependent epimerase/dehydratase" evidence="1">
    <location>
        <begin position="28"/>
        <end position="205"/>
    </location>
</feature>
<dbReference type="InterPro" id="IPR001509">
    <property type="entry name" value="Epimerase_deHydtase"/>
</dbReference>
<dbReference type="Pfam" id="PF01370">
    <property type="entry name" value="Epimerase"/>
    <property type="match status" value="1"/>
</dbReference>
<dbReference type="Gene3D" id="3.40.50.720">
    <property type="entry name" value="NAD(P)-binding Rossmann-like Domain"/>
    <property type="match status" value="1"/>
</dbReference>
<sequence length="292" mass="32199">MSSSLMILVTGGNGLVGQAIKGAGWQQICRMDPKATEAMYEKYMPTYVIHFAGLCRTPHALTRSSIRRLLSYSRRSLQEHEIQGLSLRVGVPYLFRIKLTHSVVHLVPRSKKVTSYPLDESKVYSGSTARQQLGYAHAKVIVDVYNHAYKEEFGMNLTSTIPTNVFGPRDNFDVGDGHIVPGLIHKTYKVKEEIEAGNKDAKLSFTERTSLSDSSYILAISPKCSLDAQGIFSVWFYRSGFTVGEDEVVSIEEVAKIITKAFVITSSTPPALMANSGNPPPTSVSGGFDWLL</sequence>
<dbReference type="HOGENOM" id="CLU_007383_18_2_1"/>
<reference evidence="3" key="2">
    <citation type="submission" date="2015-01" db="EMBL/GenBank/DDBJ databases">
        <title>Evolutionary Origins and Diversification of the Mycorrhizal Mutualists.</title>
        <authorList>
            <consortium name="DOE Joint Genome Institute"/>
            <consortium name="Mycorrhizal Genomics Consortium"/>
            <person name="Kohler A."/>
            <person name="Kuo A."/>
            <person name="Nagy L.G."/>
            <person name="Floudas D."/>
            <person name="Copeland A."/>
            <person name="Barry K.W."/>
            <person name="Cichocki N."/>
            <person name="Veneault-Fourrey C."/>
            <person name="LaButti K."/>
            <person name="Lindquist E.A."/>
            <person name="Lipzen A."/>
            <person name="Lundell T."/>
            <person name="Morin E."/>
            <person name="Murat C."/>
            <person name="Riley R."/>
            <person name="Ohm R."/>
            <person name="Sun H."/>
            <person name="Tunlid A."/>
            <person name="Henrissat B."/>
            <person name="Grigoriev I.V."/>
            <person name="Hibbett D.S."/>
            <person name="Martin F."/>
        </authorList>
    </citation>
    <scope>NUCLEOTIDE SEQUENCE [LARGE SCALE GENOMIC DNA]</scope>
    <source>
        <strain evidence="3">MUT 4182</strain>
    </source>
</reference>
<gene>
    <name evidence="2" type="ORF">M407DRAFT_26807</name>
</gene>
<proteinExistence type="predicted"/>
<reference evidence="2 3" key="1">
    <citation type="submission" date="2014-04" db="EMBL/GenBank/DDBJ databases">
        <authorList>
            <consortium name="DOE Joint Genome Institute"/>
            <person name="Kuo A."/>
            <person name="Girlanda M."/>
            <person name="Perotto S."/>
            <person name="Kohler A."/>
            <person name="Nagy L.G."/>
            <person name="Floudas D."/>
            <person name="Copeland A."/>
            <person name="Barry K.W."/>
            <person name="Cichocki N."/>
            <person name="Veneault-Fourrey C."/>
            <person name="LaButti K."/>
            <person name="Lindquist E.A."/>
            <person name="Lipzen A."/>
            <person name="Lundell T."/>
            <person name="Morin E."/>
            <person name="Murat C."/>
            <person name="Sun H."/>
            <person name="Tunlid A."/>
            <person name="Henrissat B."/>
            <person name="Grigoriev I.V."/>
            <person name="Hibbett D.S."/>
            <person name="Martin F."/>
            <person name="Nordberg H.P."/>
            <person name="Cantor M.N."/>
            <person name="Hua S.X."/>
        </authorList>
    </citation>
    <scope>NUCLEOTIDE SEQUENCE [LARGE SCALE GENOMIC DNA]</scope>
    <source>
        <strain evidence="2 3">MUT 4182</strain>
    </source>
</reference>
<evidence type="ECO:0000259" key="1">
    <source>
        <dbReference type="Pfam" id="PF01370"/>
    </source>
</evidence>